<reference evidence="1" key="1">
    <citation type="submission" date="2021-01" db="EMBL/GenBank/DDBJ databases">
        <title>Genomic Encyclopedia of Type Strains, Phase IV (KMG-IV): sequencing the most valuable type-strain genomes for metagenomic binning, comparative biology and taxonomic classification.</title>
        <authorList>
            <person name="Goeker M."/>
        </authorList>
    </citation>
    <scope>NUCLEOTIDE SEQUENCE</scope>
    <source>
        <strain evidence="1">DSM 25523</strain>
    </source>
</reference>
<evidence type="ECO:0000313" key="1">
    <source>
        <dbReference type="EMBL" id="MBM7589056.1"/>
    </source>
</evidence>
<dbReference type="AlphaFoldDB" id="A0A938XZ28"/>
<keyword evidence="2" id="KW-1185">Reference proteome</keyword>
<sequence length="35" mass="3885">MIKQIATVAVYVEDQQNGTFARFTDPDGNPFLLKG</sequence>
<proteinExistence type="predicted"/>
<dbReference type="Proteomes" id="UP000717624">
    <property type="component" value="Unassembled WGS sequence"/>
</dbReference>
<name>A0A938XZ28_9BACL</name>
<dbReference type="EMBL" id="JAFBEB010000001">
    <property type="protein sequence ID" value="MBM7589056.1"/>
    <property type="molecule type" value="Genomic_DNA"/>
</dbReference>
<comment type="caution">
    <text evidence="1">The sequence shown here is derived from an EMBL/GenBank/DDBJ whole genome shotgun (WGS) entry which is preliminary data.</text>
</comment>
<protein>
    <recommendedName>
        <fullName evidence="3">Glyoxalase</fullName>
    </recommendedName>
</protein>
<evidence type="ECO:0008006" key="3">
    <source>
        <dbReference type="Google" id="ProtNLM"/>
    </source>
</evidence>
<accession>A0A938XZ28</accession>
<gene>
    <name evidence="1" type="ORF">JOD01_000642</name>
</gene>
<organism evidence="1 2">
    <name type="scientific">Brevibacillus fulvus</name>
    <dbReference type="NCBI Taxonomy" id="1125967"/>
    <lineage>
        <taxon>Bacteria</taxon>
        <taxon>Bacillati</taxon>
        <taxon>Bacillota</taxon>
        <taxon>Bacilli</taxon>
        <taxon>Bacillales</taxon>
        <taxon>Paenibacillaceae</taxon>
        <taxon>Brevibacillus</taxon>
    </lineage>
</organism>
<evidence type="ECO:0000313" key="2">
    <source>
        <dbReference type="Proteomes" id="UP000717624"/>
    </source>
</evidence>